<reference evidence="3 4" key="1">
    <citation type="submission" date="2019-03" db="EMBL/GenBank/DDBJ databases">
        <title>Complete Genome Sequence of Allofrancisella frigidaquae Strain SYSU 10HL1970 Isolated from Water-Cooling Systems in China.</title>
        <authorList>
            <person name="Ohrman C."/>
            <person name="Uneklint I."/>
            <person name="Sjodin A."/>
        </authorList>
    </citation>
    <scope>NUCLEOTIDE SEQUENCE [LARGE SCALE GENOMIC DNA]</scope>
    <source>
        <strain evidence="3 4">SYSU 10HL1970</strain>
    </source>
</reference>
<dbReference type="Gene3D" id="6.10.250.330">
    <property type="match status" value="1"/>
</dbReference>
<accession>A0A6M3HS47</accession>
<dbReference type="KEGG" id="afri:E3E15_01340"/>
<dbReference type="InterPro" id="IPR051405">
    <property type="entry name" value="phD/YefM_antitoxin"/>
</dbReference>
<sequence>MRTLNYTSFRSELASSMDSVVEDHQPIVVTRGSEKKAVVVMSLDDFKSYQETAHLMSSINNYNRLDQSIKELESGISIQKELIEE</sequence>
<dbReference type="PANTHER" id="PTHR33713:SF6">
    <property type="entry name" value="ANTITOXIN YEFM"/>
    <property type="match status" value="1"/>
</dbReference>
<comment type="similarity">
    <text evidence="1 2">Belongs to the phD/YefM antitoxin family.</text>
</comment>
<dbReference type="NCBIfam" id="TIGR01552">
    <property type="entry name" value="phd_fam"/>
    <property type="match status" value="1"/>
</dbReference>
<comment type="function">
    <text evidence="2">Antitoxin component of a type II toxin-antitoxin (TA) system.</text>
</comment>
<evidence type="ECO:0000313" key="3">
    <source>
        <dbReference type="EMBL" id="QIV94068.1"/>
    </source>
</evidence>
<dbReference type="Proteomes" id="UP000503320">
    <property type="component" value="Chromosome"/>
</dbReference>
<evidence type="ECO:0000256" key="2">
    <source>
        <dbReference type="RuleBase" id="RU362080"/>
    </source>
</evidence>
<dbReference type="InterPro" id="IPR006442">
    <property type="entry name" value="Antitoxin_Phd/YefM"/>
</dbReference>
<dbReference type="InterPro" id="IPR036165">
    <property type="entry name" value="YefM-like_sf"/>
</dbReference>
<protein>
    <recommendedName>
        <fullName evidence="2">Antitoxin</fullName>
    </recommendedName>
</protein>
<proteinExistence type="inferred from homology"/>
<evidence type="ECO:0000256" key="1">
    <source>
        <dbReference type="ARBA" id="ARBA00009981"/>
    </source>
</evidence>
<dbReference type="Gene3D" id="3.40.1620.10">
    <property type="entry name" value="YefM-like domain"/>
    <property type="match status" value="1"/>
</dbReference>
<name>A0A6M3HS47_9GAMM</name>
<dbReference type="Pfam" id="PF02604">
    <property type="entry name" value="PhdYeFM_antitox"/>
    <property type="match status" value="1"/>
</dbReference>
<dbReference type="SUPFAM" id="SSF143120">
    <property type="entry name" value="YefM-like"/>
    <property type="match status" value="1"/>
</dbReference>
<gene>
    <name evidence="3" type="ORF">E3E15_01340</name>
</gene>
<dbReference type="AlphaFoldDB" id="A0A6M3HS47"/>
<evidence type="ECO:0000313" key="4">
    <source>
        <dbReference type="Proteomes" id="UP000503320"/>
    </source>
</evidence>
<organism evidence="3 4">
    <name type="scientific">Allofrancisella frigidaquae</name>
    <dbReference type="NCBI Taxonomy" id="1085644"/>
    <lineage>
        <taxon>Bacteria</taxon>
        <taxon>Pseudomonadati</taxon>
        <taxon>Pseudomonadota</taxon>
        <taxon>Gammaproteobacteria</taxon>
        <taxon>Thiotrichales</taxon>
        <taxon>Francisellaceae</taxon>
        <taxon>Allofrancisella</taxon>
    </lineage>
</organism>
<dbReference type="EMBL" id="CP038017">
    <property type="protein sequence ID" value="QIV94068.1"/>
    <property type="molecule type" value="Genomic_DNA"/>
</dbReference>
<keyword evidence="4" id="KW-1185">Reference proteome</keyword>
<dbReference type="PANTHER" id="PTHR33713">
    <property type="entry name" value="ANTITOXIN YAFN-RELATED"/>
    <property type="match status" value="1"/>
</dbReference>
<dbReference type="RefSeq" id="WP_035721097.1">
    <property type="nucleotide sequence ID" value="NZ_CP038017.1"/>
</dbReference>